<dbReference type="InterPro" id="IPR003959">
    <property type="entry name" value="ATPase_AAA_core"/>
</dbReference>
<dbReference type="PANTHER" id="PTHR43581">
    <property type="entry name" value="ATP/GTP PHOSPHATASE"/>
    <property type="match status" value="1"/>
</dbReference>
<reference evidence="2 3" key="1">
    <citation type="journal article" date="2009" name="Stand. Genomic Sci.">
        <title>Complete genome sequence of Desulfotomaculum acetoxidans type strain (5575).</title>
        <authorList>
            <person name="Spring S."/>
            <person name="Lapidus A."/>
            <person name="Schroder M."/>
            <person name="Gleim D."/>
            <person name="Sims D."/>
            <person name="Meincke L."/>
            <person name="Glavina Del Rio T."/>
            <person name="Tice H."/>
            <person name="Copeland A."/>
            <person name="Cheng J.F."/>
            <person name="Lucas S."/>
            <person name="Chen F."/>
            <person name="Nolan M."/>
            <person name="Bruce D."/>
            <person name="Goodwin L."/>
            <person name="Pitluck S."/>
            <person name="Ivanova N."/>
            <person name="Mavromatis K."/>
            <person name="Mikhailova N."/>
            <person name="Pati A."/>
            <person name="Chen A."/>
            <person name="Palaniappan K."/>
            <person name="Land M."/>
            <person name="Hauser L."/>
            <person name="Chang Y.J."/>
            <person name="Jeffries C.D."/>
            <person name="Chain P."/>
            <person name="Saunders E."/>
            <person name="Brettin T."/>
            <person name="Detter J.C."/>
            <person name="Goker M."/>
            <person name="Bristow J."/>
            <person name="Eisen J.A."/>
            <person name="Markowitz V."/>
            <person name="Hugenholtz P."/>
            <person name="Kyrpides N.C."/>
            <person name="Klenk H.P."/>
            <person name="Han C."/>
        </authorList>
    </citation>
    <scope>NUCLEOTIDE SEQUENCE [LARGE SCALE GENOMIC DNA]</scope>
    <source>
        <strain evidence="3">ATCC 49208 / DSM 771 / VKM B-1644</strain>
    </source>
</reference>
<dbReference type="KEGG" id="dae:Dtox_3922"/>
<dbReference type="PANTHER" id="PTHR43581:SF2">
    <property type="entry name" value="EXCINUCLEASE ATPASE SUBUNIT"/>
    <property type="match status" value="1"/>
</dbReference>
<dbReference type="HOGENOM" id="CLU_033692_2_0_9"/>
<dbReference type="CDD" id="cd00267">
    <property type="entry name" value="ABC_ATPase"/>
    <property type="match status" value="1"/>
</dbReference>
<dbReference type="AlphaFoldDB" id="C8VXY6"/>
<dbReference type="Pfam" id="PF13304">
    <property type="entry name" value="AAA_21"/>
    <property type="match status" value="1"/>
</dbReference>
<dbReference type="Gene3D" id="3.40.50.300">
    <property type="entry name" value="P-loop containing nucleotide triphosphate hydrolases"/>
    <property type="match status" value="1"/>
</dbReference>
<dbReference type="SUPFAM" id="SSF52540">
    <property type="entry name" value="P-loop containing nucleoside triphosphate hydrolases"/>
    <property type="match status" value="1"/>
</dbReference>
<dbReference type="OrthoDB" id="9801813at2"/>
<proteinExistence type="predicted"/>
<dbReference type="InterPro" id="IPR027417">
    <property type="entry name" value="P-loop_NTPase"/>
</dbReference>
<organism evidence="2 3">
    <name type="scientific">Desulfofarcimen acetoxidans (strain ATCC 49208 / DSM 771 / KCTC 5769 / VKM B-1644 / 5575)</name>
    <name type="common">Desulfotomaculum acetoxidans</name>
    <dbReference type="NCBI Taxonomy" id="485916"/>
    <lineage>
        <taxon>Bacteria</taxon>
        <taxon>Bacillati</taxon>
        <taxon>Bacillota</taxon>
        <taxon>Clostridia</taxon>
        <taxon>Eubacteriales</taxon>
        <taxon>Peptococcaceae</taxon>
        <taxon>Desulfofarcimen</taxon>
    </lineage>
</organism>
<accession>C8VXY6</accession>
<dbReference type="STRING" id="485916.Dtox_3922"/>
<keyword evidence="3" id="KW-1185">Reference proteome</keyword>
<dbReference type="RefSeq" id="WP_015759292.1">
    <property type="nucleotide sequence ID" value="NC_013216.1"/>
</dbReference>
<evidence type="ECO:0000259" key="1">
    <source>
        <dbReference type="Pfam" id="PF13304"/>
    </source>
</evidence>
<evidence type="ECO:0000313" key="2">
    <source>
        <dbReference type="EMBL" id="ACV64615.1"/>
    </source>
</evidence>
<dbReference type="GO" id="GO:0016887">
    <property type="term" value="F:ATP hydrolysis activity"/>
    <property type="evidence" value="ECO:0007669"/>
    <property type="project" value="InterPro"/>
</dbReference>
<dbReference type="GO" id="GO:0005524">
    <property type="term" value="F:ATP binding"/>
    <property type="evidence" value="ECO:0007669"/>
    <property type="project" value="InterPro"/>
</dbReference>
<name>C8VXY6_DESAS</name>
<dbReference type="eggNOG" id="COG1121">
    <property type="taxonomic scope" value="Bacteria"/>
</dbReference>
<evidence type="ECO:0000313" key="3">
    <source>
        <dbReference type="Proteomes" id="UP000002217"/>
    </source>
</evidence>
<protein>
    <recommendedName>
        <fullName evidence="1">ATPase AAA-type core domain-containing protein</fullName>
    </recommendedName>
</protein>
<gene>
    <name evidence="2" type="ordered locus">Dtox_3922</name>
</gene>
<feature type="domain" description="ATPase AAA-type core" evidence="1">
    <location>
        <begin position="28"/>
        <end position="426"/>
    </location>
</feature>
<dbReference type="InterPro" id="IPR051396">
    <property type="entry name" value="Bact_Antivir_Def_Nuclease"/>
</dbReference>
<dbReference type="Proteomes" id="UP000002217">
    <property type="component" value="Chromosome"/>
</dbReference>
<dbReference type="EMBL" id="CP001720">
    <property type="protein sequence ID" value="ACV64615.1"/>
    <property type="molecule type" value="Genomic_DNA"/>
</dbReference>
<sequence length="440" mass="50856">MIRINRVEITGFKDPIRDIKVNFSTYPISIIYGENGCGKTTLLRILYGVLSQDESILAAEKVKSVLLYYSEDFTNNKTVLVSLESYKETAVIFDGKNKKNIYLDKDRYNWDEFNASDLKNTSSILFGVNRGVTTREIKVDKELIMDFLLRRSHYGEIIGTRSRIDHFSAQLASYINDINKWRRFEFFSGRKLRSIKENHLLLDNLNIDIIKNLLIERYQLAKKLTSERVQKALFDTLSLAINPISEKCNTNDSIPNNLSALITDNKDRLIEALKASAENTLRNQIINILTRYDECKSERNELLFSLLHKMILELDSEQNILNSINILKEVFNDQISPWKQMVITEDEVYIDLGENNRHSLNELSSGERHLLSFLTVFIIEGNNRNFLIIDEPEISLNIKWQRKLLPLLSKFAPQSQIIVASHSPSIAKNNTNYLVELRGL</sequence>